<dbReference type="EMBL" id="DS999411">
    <property type="protein sequence ID" value="EED34326.1"/>
    <property type="molecule type" value="Genomic_DNA"/>
</dbReference>
<dbReference type="PANTHER" id="PTHR42938:SF9">
    <property type="entry name" value="FORMATE DEHYDROGENASE 1"/>
    <property type="match status" value="1"/>
</dbReference>
<dbReference type="GO" id="GO:0033711">
    <property type="term" value="F:4-phosphoerythronate dehydrogenase activity"/>
    <property type="evidence" value="ECO:0007669"/>
    <property type="project" value="InterPro"/>
</dbReference>
<keyword evidence="6" id="KW-1185">Reference proteome</keyword>
<keyword evidence="1" id="KW-0560">Oxidoreductase</keyword>
<sequence>MRVVCDENIAITPALRAIADEIACYPGRAICAEHLGGADALLVRSVTQVDEALLRRASLRFVGTATAGVEHIDTDALVERGIAFAHAPGANANAVVEYVLSAIAHCGRLSSVMAGAKVGVVGCGAVGSRLCSRLVALGAEVLVFDPFVAIAPPMVAATLEEVLACPIVSLHPALHNGPEFPSCGMVGLAQARYFGADDVLINAGRGPLVTREALSTMAASGTTLVLDTWPSEPRIDSELLRQTMLATPHIAGYSQGAKLSATDALVRAMAEAGLCPETDLTVAVEPFSNVIDTRQWSNNPDESGWLAQLLIEAYPVAEDDRYLRRFERLGVSATLFDSLRKNYPLRAELAGQTVKLSSVSPRLEGILGSLQVIIE</sequence>
<organism evidence="5 6">
    <name type="scientific">Luminiphilus syltensis NOR5-1B</name>
    <dbReference type="NCBI Taxonomy" id="565045"/>
    <lineage>
        <taxon>Bacteria</taxon>
        <taxon>Pseudomonadati</taxon>
        <taxon>Pseudomonadota</taxon>
        <taxon>Gammaproteobacteria</taxon>
        <taxon>Cellvibrionales</taxon>
        <taxon>Halieaceae</taxon>
        <taxon>Luminiphilus</taxon>
    </lineage>
</organism>
<name>B8KRQ8_9GAMM</name>
<proteinExistence type="predicted"/>
<dbReference type="PANTHER" id="PTHR42938">
    <property type="entry name" value="FORMATE DEHYDROGENASE 1"/>
    <property type="match status" value="1"/>
</dbReference>
<dbReference type="RefSeq" id="WP_009019074.1">
    <property type="nucleotide sequence ID" value="NZ_DS999411.1"/>
</dbReference>
<dbReference type="InterPro" id="IPR020921">
    <property type="entry name" value="Erythronate-4-P_DHase"/>
</dbReference>
<dbReference type="InterPro" id="IPR038251">
    <property type="entry name" value="PdxB_dimer_sf"/>
</dbReference>
<reference evidence="6" key="1">
    <citation type="journal article" date="2013" name="BMC Microbiol.">
        <title>Taxonomy and evolution of bacteriochlorophyll a-containing members of the OM60/NOR5 clade of marine gammaproteobacteria: description of Luminiphilus syltensis gen. nov., sp. nov., reclassification of Haliea rubra as Pseudohaliea rubra gen. nov., comb. nov., and emendation of Chromatocurvus halotolerans.</title>
        <authorList>
            <person name="Spring S."/>
            <person name="Riedel T."/>
            <person name="Sproer C."/>
            <person name="Yan S."/>
            <person name="Harder J."/>
            <person name="Fuchs B.M."/>
        </authorList>
    </citation>
    <scope>NUCLEOTIDE SEQUENCE [LARGE SCALE GENOMIC DNA]</scope>
    <source>
        <strain evidence="6">NOR51-B</strain>
    </source>
</reference>
<protein>
    <submittedName>
        <fullName evidence="5">Erythronate-4-phosphate dehydrogenase</fullName>
    </submittedName>
</protein>
<dbReference type="STRING" id="565045.NOR51B_263"/>
<dbReference type="InterPro" id="IPR006139">
    <property type="entry name" value="D-isomer_2_OHA_DH_cat_dom"/>
</dbReference>
<dbReference type="Pfam" id="PF00389">
    <property type="entry name" value="2-Hacid_dh"/>
    <property type="match status" value="1"/>
</dbReference>
<dbReference type="AlphaFoldDB" id="B8KRQ8"/>
<dbReference type="GO" id="GO:0046983">
    <property type="term" value="F:protein dimerization activity"/>
    <property type="evidence" value="ECO:0007669"/>
    <property type="project" value="InterPro"/>
</dbReference>
<keyword evidence="2" id="KW-0520">NAD</keyword>
<feature type="domain" description="D-isomer specific 2-hydroxyacid dehydrogenase catalytic" evidence="3">
    <location>
        <begin position="29"/>
        <end position="219"/>
    </location>
</feature>
<evidence type="ECO:0000313" key="6">
    <source>
        <dbReference type="Proteomes" id="UP000004699"/>
    </source>
</evidence>
<dbReference type="InterPro" id="IPR024531">
    <property type="entry name" value="Erythronate-4-P_DHase_dimer"/>
</dbReference>
<dbReference type="SUPFAM" id="SSF52283">
    <property type="entry name" value="Formate/glycerate dehydrogenase catalytic domain-like"/>
    <property type="match status" value="1"/>
</dbReference>
<dbReference type="Proteomes" id="UP000004699">
    <property type="component" value="Unassembled WGS sequence"/>
</dbReference>
<dbReference type="GO" id="GO:0008615">
    <property type="term" value="P:pyridoxine biosynthetic process"/>
    <property type="evidence" value="ECO:0007669"/>
    <property type="project" value="InterPro"/>
</dbReference>
<evidence type="ECO:0000256" key="1">
    <source>
        <dbReference type="ARBA" id="ARBA00023002"/>
    </source>
</evidence>
<dbReference type="InterPro" id="IPR029752">
    <property type="entry name" value="D-isomer_DH_CS1"/>
</dbReference>
<dbReference type="GO" id="GO:0051287">
    <property type="term" value="F:NAD binding"/>
    <property type="evidence" value="ECO:0007669"/>
    <property type="project" value="InterPro"/>
</dbReference>
<dbReference type="Gene3D" id="3.40.50.720">
    <property type="entry name" value="NAD(P)-binding Rossmann-like Domain"/>
    <property type="match status" value="2"/>
</dbReference>
<dbReference type="GO" id="GO:0036001">
    <property type="term" value="P:'de novo' pyridoxal 5'-phosphate biosynthetic process"/>
    <property type="evidence" value="ECO:0007669"/>
    <property type="project" value="TreeGrafter"/>
</dbReference>
<dbReference type="InterPro" id="IPR036291">
    <property type="entry name" value="NAD(P)-bd_dom_sf"/>
</dbReference>
<dbReference type="CDD" id="cd12158">
    <property type="entry name" value="ErythrP_dh"/>
    <property type="match status" value="1"/>
</dbReference>
<evidence type="ECO:0000259" key="3">
    <source>
        <dbReference type="Pfam" id="PF00389"/>
    </source>
</evidence>
<dbReference type="PROSITE" id="PS00065">
    <property type="entry name" value="D_2_HYDROXYACID_DH_1"/>
    <property type="match status" value="1"/>
</dbReference>
<evidence type="ECO:0000313" key="5">
    <source>
        <dbReference type="EMBL" id="EED34326.1"/>
    </source>
</evidence>
<dbReference type="OrthoDB" id="9770208at2"/>
<gene>
    <name evidence="5" type="primary">pdxB</name>
    <name evidence="5" type="ORF">NOR51B_263</name>
</gene>
<feature type="domain" description="Erythronate-4-phosphate dehydrogenase dimerisation" evidence="4">
    <location>
        <begin position="293"/>
        <end position="357"/>
    </location>
</feature>
<evidence type="ECO:0000259" key="4">
    <source>
        <dbReference type="Pfam" id="PF11890"/>
    </source>
</evidence>
<dbReference type="HOGENOM" id="CLU_019796_4_0_6"/>
<dbReference type="Pfam" id="PF11890">
    <property type="entry name" value="DUF3410"/>
    <property type="match status" value="1"/>
</dbReference>
<accession>B8KRQ8</accession>
<dbReference type="Gene3D" id="3.30.1370.170">
    <property type="match status" value="1"/>
</dbReference>
<dbReference type="eggNOG" id="COG0111">
    <property type="taxonomic scope" value="Bacteria"/>
</dbReference>
<evidence type="ECO:0000256" key="2">
    <source>
        <dbReference type="ARBA" id="ARBA00023027"/>
    </source>
</evidence>
<dbReference type="GO" id="GO:0005829">
    <property type="term" value="C:cytosol"/>
    <property type="evidence" value="ECO:0007669"/>
    <property type="project" value="TreeGrafter"/>
</dbReference>
<dbReference type="SUPFAM" id="SSF51735">
    <property type="entry name" value="NAD(P)-binding Rossmann-fold domains"/>
    <property type="match status" value="1"/>
</dbReference>